<dbReference type="EMBL" id="NRJH01000001">
    <property type="protein sequence ID" value="RIY34216.1"/>
    <property type="molecule type" value="Genomic_DNA"/>
</dbReference>
<feature type="transmembrane region" description="Helical" evidence="1">
    <location>
        <begin position="109"/>
        <end position="130"/>
    </location>
</feature>
<evidence type="ECO:0000313" key="3">
    <source>
        <dbReference type="Proteomes" id="UP000266258"/>
    </source>
</evidence>
<keyword evidence="1" id="KW-1133">Transmembrane helix</keyword>
<accession>A0A3A1YA64</accession>
<evidence type="ECO:0008006" key="4">
    <source>
        <dbReference type="Google" id="ProtNLM"/>
    </source>
</evidence>
<proteinExistence type="predicted"/>
<feature type="transmembrane region" description="Helical" evidence="1">
    <location>
        <begin position="7"/>
        <end position="25"/>
    </location>
</feature>
<gene>
    <name evidence="2" type="ORF">CJP74_00055</name>
</gene>
<name>A0A3A1YA64_9GAMM</name>
<keyword evidence="3" id="KW-1185">Reference proteome</keyword>
<feature type="transmembrane region" description="Helical" evidence="1">
    <location>
        <begin position="175"/>
        <end position="192"/>
    </location>
</feature>
<dbReference type="RefSeq" id="WP_119496235.1">
    <property type="nucleotide sequence ID" value="NZ_NRJH01000001.1"/>
</dbReference>
<comment type="caution">
    <text evidence="2">The sequence shown here is derived from an EMBL/GenBank/DDBJ whole genome shotgun (WGS) entry which is preliminary data.</text>
</comment>
<keyword evidence="1" id="KW-0472">Membrane</keyword>
<dbReference type="AlphaFoldDB" id="A0A3A1YA64"/>
<keyword evidence="1" id="KW-0812">Transmembrane</keyword>
<evidence type="ECO:0000256" key="1">
    <source>
        <dbReference type="SAM" id="Phobius"/>
    </source>
</evidence>
<dbReference type="OrthoDB" id="9877422at2"/>
<protein>
    <recommendedName>
        <fullName evidence="4">DUF4400 domain-containing protein</fullName>
    </recommendedName>
</protein>
<evidence type="ECO:0000313" key="2">
    <source>
        <dbReference type="EMBL" id="RIY34216.1"/>
    </source>
</evidence>
<reference evidence="2 3" key="1">
    <citation type="submission" date="2017-08" db="EMBL/GenBank/DDBJ databases">
        <title>Reclassification of Bisgaard taxon 37 and 44.</title>
        <authorList>
            <person name="Christensen H."/>
        </authorList>
    </citation>
    <scope>NUCLEOTIDE SEQUENCE [LARGE SCALE GENOMIC DNA]</scope>
    <source>
        <strain evidence="2 3">B96_4</strain>
    </source>
</reference>
<organism evidence="2 3">
    <name type="scientific">Psittacicella melopsittaci</name>
    <dbReference type="NCBI Taxonomy" id="2028576"/>
    <lineage>
        <taxon>Bacteria</taxon>
        <taxon>Pseudomonadati</taxon>
        <taxon>Pseudomonadota</taxon>
        <taxon>Gammaproteobacteria</taxon>
        <taxon>Pasteurellales</taxon>
        <taxon>Psittacicellaceae</taxon>
        <taxon>Psittacicella</taxon>
    </lineage>
</organism>
<dbReference type="Proteomes" id="UP000266258">
    <property type="component" value="Unassembled WGS sequence"/>
</dbReference>
<sequence>MRYFYRFLLVLFLSSMLGLFVYGFLALNRQHLIEAIVLAFARHGPALQEFANLVAQGDIEPLPNWQLWGVEADPRPWSQRLQEGRWQENRIHEFMLTLDLYLILLKQRAWSFLPILLLSLPLIGLLFYCLRIKRLIQQDYLVYTSPLQKGIYVYALGASSWLWMFLFALPYPLSLTYIGGSYLLVVVLTYKVRQIVQVSVRQNALTVN</sequence>
<feature type="transmembrane region" description="Helical" evidence="1">
    <location>
        <begin position="151"/>
        <end position="169"/>
    </location>
</feature>